<gene>
    <name evidence="2" type="primary">ytfE</name>
    <name evidence="2" type="ORF">LAUMK13_00352</name>
</gene>
<keyword evidence="3" id="KW-1185">Reference proteome</keyword>
<evidence type="ECO:0000313" key="2">
    <source>
        <dbReference type="EMBL" id="VBA33782.1"/>
    </source>
</evidence>
<feature type="domain" description="Hemerythrin-like" evidence="1">
    <location>
        <begin position="8"/>
        <end position="124"/>
    </location>
</feature>
<reference evidence="2 3" key="1">
    <citation type="submission" date="2018-09" db="EMBL/GenBank/DDBJ databases">
        <authorList>
            <person name="Tagini F."/>
        </authorList>
    </citation>
    <scope>NUCLEOTIDE SEQUENCE [LARGE SCALE GENOMIC DNA]</scope>
    <source>
        <strain evidence="2 3">MK13</strain>
    </source>
</reference>
<dbReference type="Gene3D" id="1.20.120.520">
    <property type="entry name" value="nmb1532 protein domain like"/>
    <property type="match status" value="1"/>
</dbReference>
<dbReference type="Pfam" id="PF01814">
    <property type="entry name" value="Hemerythrin"/>
    <property type="match status" value="1"/>
</dbReference>
<protein>
    <submittedName>
        <fullName evidence="2">Iron-sulfur cluster repair protein YtfE</fullName>
    </submittedName>
</protein>
<dbReference type="OrthoDB" id="3830515at2"/>
<name>A0A498PPP6_9MYCO</name>
<sequence length="157" mass="17729">MPDPADATALKREHHEIDCAIEVFVEAVELGYAQPEALTAALDTLRRHIYVEEVFLFPPIRQAGMVMPILVMLREHGELWHTMDTLKDLLADGEDLRRLAKTCRQLLAQLDRHNSKEEPVVYPHADVDLPPQTTTELARFIESGRAPDGWVCQHASG</sequence>
<dbReference type="AlphaFoldDB" id="A0A498PPP6"/>
<accession>A0A498PPP6</accession>
<dbReference type="RefSeq" id="WP_075540645.1">
    <property type="nucleotide sequence ID" value="NZ_UPHQ01000014.1"/>
</dbReference>
<evidence type="ECO:0000259" key="1">
    <source>
        <dbReference type="Pfam" id="PF01814"/>
    </source>
</evidence>
<proteinExistence type="predicted"/>
<dbReference type="InterPro" id="IPR012312">
    <property type="entry name" value="Hemerythrin-like"/>
</dbReference>
<evidence type="ECO:0000313" key="3">
    <source>
        <dbReference type="Proteomes" id="UP000267289"/>
    </source>
</evidence>
<dbReference type="EMBL" id="UPHQ01000014">
    <property type="protein sequence ID" value="VBA33782.1"/>
    <property type="molecule type" value="Genomic_DNA"/>
</dbReference>
<dbReference type="Proteomes" id="UP000267289">
    <property type="component" value="Unassembled WGS sequence"/>
</dbReference>
<organism evidence="2 3">
    <name type="scientific">Mycobacterium innocens</name>
    <dbReference type="NCBI Taxonomy" id="2341083"/>
    <lineage>
        <taxon>Bacteria</taxon>
        <taxon>Bacillati</taxon>
        <taxon>Actinomycetota</taxon>
        <taxon>Actinomycetes</taxon>
        <taxon>Mycobacteriales</taxon>
        <taxon>Mycobacteriaceae</taxon>
        <taxon>Mycobacterium</taxon>
    </lineage>
</organism>